<dbReference type="PIRSF" id="PIRSF004681">
    <property type="entry name" value="UCP004681"/>
    <property type="match status" value="1"/>
</dbReference>
<dbReference type="InterPro" id="IPR001602">
    <property type="entry name" value="UPF0047_YjbQ-like"/>
</dbReference>
<evidence type="ECO:0008006" key="4">
    <source>
        <dbReference type="Google" id="ProtNLM"/>
    </source>
</evidence>
<evidence type="ECO:0000256" key="1">
    <source>
        <dbReference type="ARBA" id="ARBA00005534"/>
    </source>
</evidence>
<evidence type="ECO:0000313" key="2">
    <source>
        <dbReference type="EMBL" id="ABB39969.1"/>
    </source>
</evidence>
<dbReference type="Proteomes" id="UP000002710">
    <property type="component" value="Chromosome"/>
</dbReference>
<name>Q30WH7_OLEA2</name>
<accession>Q30WH7</accession>
<dbReference type="AlphaFoldDB" id="Q30WH7"/>
<dbReference type="SUPFAM" id="SSF111038">
    <property type="entry name" value="YjbQ-like"/>
    <property type="match status" value="1"/>
</dbReference>
<dbReference type="NCBIfam" id="TIGR00149">
    <property type="entry name" value="TIGR00149_YjbQ"/>
    <property type="match status" value="1"/>
</dbReference>
<proteinExistence type="inferred from homology"/>
<dbReference type="RefSeq" id="WP_011368923.1">
    <property type="nucleotide sequence ID" value="NC_007519.1"/>
</dbReference>
<protein>
    <recommendedName>
        <fullName evidence="4">Secondary thiamine-phosphate synthase enzyme</fullName>
    </recommendedName>
</protein>
<reference evidence="2 3" key="1">
    <citation type="journal article" date="2011" name="J. Bacteriol.">
        <title>Complete genome sequence and updated annotation of Desulfovibrio alaskensis G20.</title>
        <authorList>
            <person name="Hauser L.J."/>
            <person name="Land M.L."/>
            <person name="Brown S.D."/>
            <person name="Larimer F."/>
            <person name="Keller K.L."/>
            <person name="Rapp-Giles B.J."/>
            <person name="Price M.N."/>
            <person name="Lin M."/>
            <person name="Bruce D.C."/>
            <person name="Detter J.C."/>
            <person name="Tapia R."/>
            <person name="Han C.S."/>
            <person name="Goodwin L.A."/>
            <person name="Cheng J.F."/>
            <person name="Pitluck S."/>
            <person name="Copeland A."/>
            <person name="Lucas S."/>
            <person name="Nolan M."/>
            <person name="Lapidus A.L."/>
            <person name="Palumbo A.V."/>
            <person name="Wall J.D."/>
        </authorList>
    </citation>
    <scope>NUCLEOTIDE SEQUENCE [LARGE SCALE GENOMIC DNA]</scope>
    <source>
        <strain evidence="3">ATCC BAA 1058 / DSM 17464 / G20</strain>
    </source>
</reference>
<dbReference type="InterPro" id="IPR035917">
    <property type="entry name" value="YjbQ-like_sf"/>
</dbReference>
<dbReference type="HOGENOM" id="CLU_096980_1_1_7"/>
<dbReference type="PANTHER" id="PTHR30615:SF8">
    <property type="entry name" value="UPF0047 PROTEIN C4A8.02C"/>
    <property type="match status" value="1"/>
</dbReference>
<dbReference type="eggNOG" id="COG0432">
    <property type="taxonomic scope" value="Bacteria"/>
</dbReference>
<dbReference type="EMBL" id="CP000112">
    <property type="protein sequence ID" value="ABB39969.1"/>
    <property type="molecule type" value="Genomic_DNA"/>
</dbReference>
<dbReference type="KEGG" id="dde:Dde_3175"/>
<organism evidence="2 3">
    <name type="scientific">Oleidesulfovibrio alaskensis (strain ATCC BAA-1058 / DSM 17464 / G20)</name>
    <name type="common">Desulfovibrio alaskensis</name>
    <dbReference type="NCBI Taxonomy" id="207559"/>
    <lineage>
        <taxon>Bacteria</taxon>
        <taxon>Pseudomonadati</taxon>
        <taxon>Thermodesulfobacteriota</taxon>
        <taxon>Desulfovibrionia</taxon>
        <taxon>Desulfovibrionales</taxon>
        <taxon>Desulfovibrionaceae</taxon>
        <taxon>Oleidesulfovibrio</taxon>
    </lineage>
</organism>
<comment type="similarity">
    <text evidence="1">Belongs to the UPF0047 family.</text>
</comment>
<keyword evidence="3" id="KW-1185">Reference proteome</keyword>
<evidence type="ECO:0000313" key="3">
    <source>
        <dbReference type="Proteomes" id="UP000002710"/>
    </source>
</evidence>
<sequence length="132" mass="14865">MITFHVQTHRREELVDITAHIRRLAGEQGWRHGALLVYCPHTTGAITVNEGADPDVARDITANMNKLVPRHGDYRHAEGNSDAHIKSGMFGCGQMLIVEDGDIMLGTWQKVYFCEFDGPRQRTVWVQFMAGS</sequence>
<dbReference type="Gene3D" id="2.60.120.460">
    <property type="entry name" value="YjbQ-like"/>
    <property type="match status" value="1"/>
</dbReference>
<dbReference type="PANTHER" id="PTHR30615">
    <property type="entry name" value="UNCHARACTERIZED PROTEIN YJBQ-RELATED"/>
    <property type="match status" value="1"/>
</dbReference>
<dbReference type="STRING" id="207559.Dde_3175"/>
<dbReference type="Pfam" id="PF01894">
    <property type="entry name" value="YjbQ"/>
    <property type="match status" value="1"/>
</dbReference>
<gene>
    <name evidence="2" type="ordered locus">Dde_3175</name>
</gene>